<comment type="function">
    <text evidence="3 4">Participates actively in the response to hyperosmotic and heat shock by preventing the aggregation of stress-denatured proteins, in association with DnaK and GrpE. It is the nucleotide exchange factor for DnaK and may function as a thermosensor. Unfolded proteins bind initially to DnaJ; upon interaction with the DnaJ-bound protein, DnaK hydrolyzes its bound ATP, resulting in the formation of a stable complex. GrpE releases ADP from DnaK; ATP binding to DnaK triggers the release of the substrate protein, thus completing the reaction cycle. Several rounds of ATP-dependent interactions between DnaJ, DnaK and GrpE are required for fully efficient folding.</text>
</comment>
<evidence type="ECO:0000256" key="3">
    <source>
        <dbReference type="HAMAP-Rule" id="MF_01151"/>
    </source>
</evidence>
<dbReference type="AlphaFoldDB" id="A0A1G2NZE6"/>
<accession>A0A1G2NZE6</accession>
<dbReference type="InterPro" id="IPR013805">
    <property type="entry name" value="GrpE_CC"/>
</dbReference>
<keyword evidence="3" id="KW-0963">Cytoplasm</keyword>
<dbReference type="PANTHER" id="PTHR21237:SF23">
    <property type="entry name" value="GRPE PROTEIN HOMOLOG, MITOCHONDRIAL"/>
    <property type="match status" value="1"/>
</dbReference>
<dbReference type="Gene3D" id="2.30.22.10">
    <property type="entry name" value="Head domain of nucleotide exchange factor GrpE"/>
    <property type="match status" value="1"/>
</dbReference>
<keyword evidence="3 4" id="KW-0346">Stress response</keyword>
<dbReference type="SUPFAM" id="SSF58014">
    <property type="entry name" value="Coiled-coil domain of nucleotide exchange factor GrpE"/>
    <property type="match status" value="1"/>
</dbReference>
<proteinExistence type="inferred from homology"/>
<dbReference type="HAMAP" id="MF_01151">
    <property type="entry name" value="GrpE"/>
    <property type="match status" value="1"/>
</dbReference>
<dbReference type="PRINTS" id="PR00773">
    <property type="entry name" value="GRPEPROTEIN"/>
</dbReference>
<evidence type="ECO:0000256" key="4">
    <source>
        <dbReference type="RuleBase" id="RU000639"/>
    </source>
</evidence>
<dbReference type="PROSITE" id="PS01071">
    <property type="entry name" value="GRPE"/>
    <property type="match status" value="1"/>
</dbReference>
<dbReference type="CDD" id="cd00446">
    <property type="entry name" value="GrpE"/>
    <property type="match status" value="1"/>
</dbReference>
<comment type="caution">
    <text evidence="6">The sequence shown here is derived from an EMBL/GenBank/DDBJ whole genome shotgun (WGS) entry which is preliminary data.</text>
</comment>
<evidence type="ECO:0000313" key="7">
    <source>
        <dbReference type="Proteomes" id="UP000177269"/>
    </source>
</evidence>
<dbReference type="PANTHER" id="PTHR21237">
    <property type="entry name" value="GRPE PROTEIN"/>
    <property type="match status" value="1"/>
</dbReference>
<dbReference type="GO" id="GO:0051087">
    <property type="term" value="F:protein-folding chaperone binding"/>
    <property type="evidence" value="ECO:0007669"/>
    <property type="project" value="InterPro"/>
</dbReference>
<dbReference type="Proteomes" id="UP000177269">
    <property type="component" value="Unassembled WGS sequence"/>
</dbReference>
<dbReference type="GO" id="GO:0006457">
    <property type="term" value="P:protein folding"/>
    <property type="evidence" value="ECO:0007669"/>
    <property type="project" value="InterPro"/>
</dbReference>
<dbReference type="Gene3D" id="3.90.20.20">
    <property type="match status" value="1"/>
</dbReference>
<dbReference type="EMBL" id="MHSK01000032">
    <property type="protein sequence ID" value="OHA41467.1"/>
    <property type="molecule type" value="Genomic_DNA"/>
</dbReference>
<evidence type="ECO:0000256" key="5">
    <source>
        <dbReference type="RuleBase" id="RU004478"/>
    </source>
</evidence>
<name>A0A1G2NZE6_9BACT</name>
<comment type="similarity">
    <text evidence="1 3 5">Belongs to the GrpE family.</text>
</comment>
<evidence type="ECO:0000256" key="2">
    <source>
        <dbReference type="ARBA" id="ARBA00023186"/>
    </source>
</evidence>
<dbReference type="GO" id="GO:0005737">
    <property type="term" value="C:cytoplasm"/>
    <property type="evidence" value="ECO:0007669"/>
    <property type="project" value="UniProtKB-SubCell"/>
</dbReference>
<dbReference type="SUPFAM" id="SSF51064">
    <property type="entry name" value="Head domain of nucleotide exchange factor GrpE"/>
    <property type="match status" value="1"/>
</dbReference>
<dbReference type="Pfam" id="PF01025">
    <property type="entry name" value="GrpE"/>
    <property type="match status" value="1"/>
</dbReference>
<reference evidence="6 7" key="1">
    <citation type="journal article" date="2016" name="Nat. Commun.">
        <title>Thousands of microbial genomes shed light on interconnected biogeochemical processes in an aquifer system.</title>
        <authorList>
            <person name="Anantharaman K."/>
            <person name="Brown C.T."/>
            <person name="Hug L.A."/>
            <person name="Sharon I."/>
            <person name="Castelle C.J."/>
            <person name="Probst A.J."/>
            <person name="Thomas B.C."/>
            <person name="Singh A."/>
            <person name="Wilkins M.J."/>
            <person name="Karaoz U."/>
            <person name="Brodie E.L."/>
            <person name="Williams K.H."/>
            <person name="Hubbard S.S."/>
            <person name="Banfield J.F."/>
        </authorList>
    </citation>
    <scope>NUCLEOTIDE SEQUENCE [LARGE SCALE GENOMIC DNA]</scope>
</reference>
<dbReference type="InterPro" id="IPR009012">
    <property type="entry name" value="GrpE_head"/>
</dbReference>
<keyword evidence="2 3" id="KW-0143">Chaperone</keyword>
<evidence type="ECO:0000256" key="1">
    <source>
        <dbReference type="ARBA" id="ARBA00009054"/>
    </source>
</evidence>
<sequence>MNDEENNNIKENDSGDHDVVIEKDDTLDDSVVAEENAAETIKKLKDKLRECALEKQKNLDGWQRTTADFLNFKKQTEESQKEFLTYAKEAVLGDILPVLDSFEMAMNNKEQWEKVSEEWRKGVEYIYSQLAGILSQHGMEQSTPKKGDDFDPRLHTAVGNVAVQDQALDHKVVEIVQKGYLLNGKIVRAANVVVGKYGEND</sequence>
<dbReference type="InterPro" id="IPR000740">
    <property type="entry name" value="GrpE"/>
</dbReference>
<dbReference type="GO" id="GO:0051082">
    <property type="term" value="F:unfolded protein binding"/>
    <property type="evidence" value="ECO:0007669"/>
    <property type="project" value="TreeGrafter"/>
</dbReference>
<dbReference type="GO" id="GO:0000774">
    <property type="term" value="F:adenyl-nucleotide exchange factor activity"/>
    <property type="evidence" value="ECO:0007669"/>
    <property type="project" value="InterPro"/>
</dbReference>
<organism evidence="6 7">
    <name type="scientific">Candidatus Taylorbacteria bacterium RIFCSPLOWO2_12_FULL_43_20</name>
    <dbReference type="NCBI Taxonomy" id="1802332"/>
    <lineage>
        <taxon>Bacteria</taxon>
        <taxon>Candidatus Tayloriibacteriota</taxon>
    </lineage>
</organism>
<gene>
    <name evidence="3" type="primary">grpE</name>
    <name evidence="6" type="ORF">A3G52_00760</name>
</gene>
<comment type="subunit">
    <text evidence="3">Homodimer.</text>
</comment>
<protein>
    <recommendedName>
        <fullName evidence="3 4">Protein GrpE</fullName>
    </recommendedName>
    <alternativeName>
        <fullName evidence="3">HSP-70 cofactor</fullName>
    </alternativeName>
</protein>
<evidence type="ECO:0000313" key="6">
    <source>
        <dbReference type="EMBL" id="OHA41467.1"/>
    </source>
</evidence>
<comment type="subcellular location">
    <subcellularLocation>
        <location evidence="3">Cytoplasm</location>
    </subcellularLocation>
</comment>
<dbReference type="GO" id="GO:0042803">
    <property type="term" value="F:protein homodimerization activity"/>
    <property type="evidence" value="ECO:0007669"/>
    <property type="project" value="InterPro"/>
</dbReference>